<evidence type="ECO:0000313" key="1">
    <source>
        <dbReference type="EMBL" id="PVH62381.1"/>
    </source>
</evidence>
<dbReference type="AlphaFoldDB" id="A0A2T8KJP2"/>
<proteinExistence type="predicted"/>
<sequence>MSLSSSRLSARERAGVGAHGRAYLIRSRLARRGESLAVKGRCCGPPCGKVALGSDQIREAIRGRPCLLVLGAGSGPRADPIARARLGRCGLRRQLIMPCAVAMPGPRAAASAAAFVPPCRSSSSNVA</sequence>
<dbReference type="EMBL" id="CM008048">
    <property type="protein sequence ID" value="PVH62381.1"/>
    <property type="molecule type" value="Genomic_DNA"/>
</dbReference>
<accession>A0A2T8KJP2</accession>
<reference evidence="1" key="1">
    <citation type="submission" date="2018-04" db="EMBL/GenBank/DDBJ databases">
        <title>WGS assembly of Panicum hallii.</title>
        <authorList>
            <person name="Lovell J."/>
            <person name="Jenkins J."/>
            <person name="Lowry D."/>
            <person name="Mamidi S."/>
            <person name="Sreedasyam A."/>
            <person name="Weng X."/>
            <person name="Barry K."/>
            <person name="Bonette J."/>
            <person name="Campitelli B."/>
            <person name="Daum C."/>
            <person name="Gordon S."/>
            <person name="Gould B."/>
            <person name="Lipzen A."/>
            <person name="Macqueen A."/>
            <person name="Palacio-Mejia J."/>
            <person name="Plott C."/>
            <person name="Shakirov E."/>
            <person name="Shu S."/>
            <person name="Yoshinaga Y."/>
            <person name="Zane M."/>
            <person name="Rokhsar D."/>
            <person name="Grimwood J."/>
            <person name="Schmutz J."/>
            <person name="Juenger T."/>
        </authorList>
    </citation>
    <scope>NUCLEOTIDE SEQUENCE [LARGE SCALE GENOMIC DNA]</scope>
    <source>
        <strain evidence="1">FIL2</strain>
    </source>
</reference>
<organism evidence="1">
    <name type="scientific">Panicum hallii</name>
    <dbReference type="NCBI Taxonomy" id="206008"/>
    <lineage>
        <taxon>Eukaryota</taxon>
        <taxon>Viridiplantae</taxon>
        <taxon>Streptophyta</taxon>
        <taxon>Embryophyta</taxon>
        <taxon>Tracheophyta</taxon>
        <taxon>Spermatophyta</taxon>
        <taxon>Magnoliopsida</taxon>
        <taxon>Liliopsida</taxon>
        <taxon>Poales</taxon>
        <taxon>Poaceae</taxon>
        <taxon>PACMAD clade</taxon>
        <taxon>Panicoideae</taxon>
        <taxon>Panicodae</taxon>
        <taxon>Paniceae</taxon>
        <taxon>Panicinae</taxon>
        <taxon>Panicum</taxon>
        <taxon>Panicum sect. Panicum</taxon>
    </lineage>
</organism>
<dbReference type="Gramene" id="PVH62381">
    <property type="protein sequence ID" value="PVH62381"/>
    <property type="gene ID" value="PAHAL_3G279700"/>
</dbReference>
<protein>
    <submittedName>
        <fullName evidence="1">Uncharacterized protein</fullName>
    </submittedName>
</protein>
<gene>
    <name evidence="1" type="ORF">PAHAL_3G279700</name>
</gene>
<dbReference type="Proteomes" id="UP000243499">
    <property type="component" value="Chromosome 3"/>
</dbReference>
<name>A0A2T8KJP2_9POAL</name>